<name>A0A336JTM8_9BRAD</name>
<organism evidence="2 3">
    <name type="scientific">Rhodopseudomonas pentothenatexigens</name>
    <dbReference type="NCBI Taxonomy" id="999699"/>
    <lineage>
        <taxon>Bacteria</taxon>
        <taxon>Pseudomonadati</taxon>
        <taxon>Pseudomonadota</taxon>
        <taxon>Alphaproteobacteria</taxon>
        <taxon>Hyphomicrobiales</taxon>
        <taxon>Nitrobacteraceae</taxon>
        <taxon>Rhodopseudomonas</taxon>
    </lineage>
</organism>
<evidence type="ECO:0000313" key="3">
    <source>
        <dbReference type="Proteomes" id="UP000252631"/>
    </source>
</evidence>
<keyword evidence="4" id="KW-1185">Reference proteome</keyword>
<dbReference type="Proteomes" id="UP000256343">
    <property type="component" value="Unassembled WGS sequence"/>
</dbReference>
<evidence type="ECO:0000313" key="1">
    <source>
        <dbReference type="EMBL" id="RED25553.1"/>
    </source>
</evidence>
<reference evidence="1 4" key="2">
    <citation type="submission" date="2018-07" db="EMBL/GenBank/DDBJ databases">
        <title>Genomic Encyclopedia of Archaeal and Bacterial Type Strains, Phase II (KMG-II): from individual species to whole genera.</title>
        <authorList>
            <person name="Goeker M."/>
        </authorList>
    </citation>
    <scope>NUCLEOTIDE SEQUENCE [LARGE SCALE GENOMIC DNA]</scope>
    <source>
        <strain evidence="1 4">JA575</strain>
    </source>
</reference>
<protein>
    <submittedName>
        <fullName evidence="2">Uncharacterized protein</fullName>
    </submittedName>
</protein>
<accession>A0A336JTM8</accession>
<proteinExistence type="predicted"/>
<evidence type="ECO:0000313" key="2">
    <source>
        <dbReference type="EMBL" id="SSW93165.1"/>
    </source>
</evidence>
<dbReference type="Proteomes" id="UP000252631">
    <property type="component" value="Unassembled WGS sequence"/>
</dbReference>
<sequence>MARPIIPEFEPEVVRAVADRRHFGAPETVATTTIKSLEVHGVMLSSRCDKADEYRTMSRMVESVDAPLRRIISDIWCDSKANACYSVTLNPCTAKDARVIADQLDAACMKQGGGHNGISISGSQGHIEVDPHWAGDELL</sequence>
<reference evidence="2 3" key="1">
    <citation type="submission" date="2017-08" db="EMBL/GenBank/DDBJ databases">
        <authorList>
            <person name="de Groot N.N."/>
        </authorList>
    </citation>
    <scope>NUCLEOTIDE SEQUENCE [LARGE SCALE GENOMIC DNA]</scope>
    <source>
        <strain evidence="2 3">JA575</strain>
    </source>
</reference>
<dbReference type="OrthoDB" id="7742927at2"/>
<gene>
    <name evidence="1" type="ORF">BJ125_13121</name>
    <name evidence="2" type="ORF">SAMN05892882_13121</name>
</gene>
<dbReference type="EMBL" id="UFQQ01000031">
    <property type="protein sequence ID" value="SSW93165.1"/>
    <property type="molecule type" value="Genomic_DNA"/>
</dbReference>
<dbReference type="RefSeq" id="WP_147270289.1">
    <property type="nucleotide sequence ID" value="NZ_QRDT01000031.1"/>
</dbReference>
<evidence type="ECO:0000313" key="4">
    <source>
        <dbReference type="Proteomes" id="UP000256343"/>
    </source>
</evidence>
<dbReference type="EMBL" id="QRDT01000031">
    <property type="protein sequence ID" value="RED25553.1"/>
    <property type="molecule type" value="Genomic_DNA"/>
</dbReference>
<dbReference type="AlphaFoldDB" id="A0A336JTM8"/>